<evidence type="ECO:0000256" key="3">
    <source>
        <dbReference type="ARBA" id="ARBA00022452"/>
    </source>
</evidence>
<dbReference type="GO" id="GO:0015344">
    <property type="term" value="F:siderophore uptake transmembrane transporter activity"/>
    <property type="evidence" value="ECO:0007669"/>
    <property type="project" value="TreeGrafter"/>
</dbReference>
<dbReference type="InterPro" id="IPR037066">
    <property type="entry name" value="Plug_dom_sf"/>
</dbReference>
<dbReference type="InterPro" id="IPR057601">
    <property type="entry name" value="Oar-like_b-barrel"/>
</dbReference>
<accession>A0A0B6WZP3</accession>
<evidence type="ECO:0000256" key="2">
    <source>
        <dbReference type="ARBA" id="ARBA00022448"/>
    </source>
</evidence>
<comment type="subcellular location">
    <subcellularLocation>
        <location evidence="1">Cell outer membrane</location>
        <topology evidence="1">Multi-pass membrane protein</topology>
    </subcellularLocation>
</comment>
<proteinExistence type="predicted"/>
<evidence type="ECO:0000256" key="6">
    <source>
        <dbReference type="ARBA" id="ARBA00023237"/>
    </source>
</evidence>
<feature type="domain" description="TonB-dependent receptor plug" evidence="7">
    <location>
        <begin position="113"/>
        <end position="196"/>
    </location>
</feature>
<evidence type="ECO:0000313" key="9">
    <source>
        <dbReference type="EMBL" id="CDM65779.1"/>
    </source>
</evidence>
<feature type="domain" description="TonB-dependent transporter Oar-like beta-barrel" evidence="8">
    <location>
        <begin position="201"/>
        <end position="1027"/>
    </location>
</feature>
<dbReference type="InterPro" id="IPR036942">
    <property type="entry name" value="Beta-barrel_TonB_sf"/>
</dbReference>
<dbReference type="PANTHER" id="PTHR30069:SF46">
    <property type="entry name" value="OAR PROTEIN"/>
    <property type="match status" value="1"/>
</dbReference>
<keyword evidence="6" id="KW-0998">Cell outer membrane</keyword>
<evidence type="ECO:0000256" key="1">
    <source>
        <dbReference type="ARBA" id="ARBA00004571"/>
    </source>
</evidence>
<dbReference type="SUPFAM" id="SSF49464">
    <property type="entry name" value="Carboxypeptidase regulatory domain-like"/>
    <property type="match status" value="1"/>
</dbReference>
<dbReference type="Proteomes" id="UP000031518">
    <property type="component" value="Unassembled WGS sequence"/>
</dbReference>
<keyword evidence="10" id="KW-1185">Reference proteome</keyword>
<dbReference type="PANTHER" id="PTHR30069">
    <property type="entry name" value="TONB-DEPENDENT OUTER MEMBRANE RECEPTOR"/>
    <property type="match status" value="1"/>
</dbReference>
<reference evidence="9 10" key="1">
    <citation type="submission" date="2013-12" db="EMBL/GenBank/DDBJ databases">
        <authorList>
            <person name="Stott M."/>
        </authorList>
    </citation>
    <scope>NUCLEOTIDE SEQUENCE [LARGE SCALE GENOMIC DNA]</scope>
    <source>
        <strain evidence="9 10">K22</strain>
    </source>
</reference>
<dbReference type="Pfam" id="PF07715">
    <property type="entry name" value="Plug"/>
    <property type="match status" value="1"/>
</dbReference>
<evidence type="ECO:0000259" key="8">
    <source>
        <dbReference type="Pfam" id="PF25183"/>
    </source>
</evidence>
<dbReference type="GO" id="GO:0044718">
    <property type="term" value="P:siderophore transmembrane transport"/>
    <property type="evidence" value="ECO:0007669"/>
    <property type="project" value="TreeGrafter"/>
</dbReference>
<dbReference type="Gene3D" id="2.40.170.20">
    <property type="entry name" value="TonB-dependent receptor, beta-barrel domain"/>
    <property type="match status" value="1"/>
</dbReference>
<dbReference type="Pfam" id="PF25183">
    <property type="entry name" value="OMP_b-brl_4"/>
    <property type="match status" value="1"/>
</dbReference>
<dbReference type="STRING" id="454194.PYK22_01786"/>
<keyword evidence="5" id="KW-0472">Membrane</keyword>
<keyword evidence="4" id="KW-0812">Transmembrane</keyword>
<dbReference type="EMBL" id="CBXV010000006">
    <property type="protein sequence ID" value="CDM65779.1"/>
    <property type="molecule type" value="Genomic_DNA"/>
</dbReference>
<dbReference type="InterPro" id="IPR012910">
    <property type="entry name" value="Plug_dom"/>
</dbReference>
<name>A0A0B6WZP3_9BACT</name>
<keyword evidence="9" id="KW-0675">Receptor</keyword>
<dbReference type="GO" id="GO:0009279">
    <property type="term" value="C:cell outer membrane"/>
    <property type="evidence" value="ECO:0007669"/>
    <property type="project" value="UniProtKB-SubCell"/>
</dbReference>
<reference evidence="9 10" key="2">
    <citation type="submission" date="2015-01" db="EMBL/GenBank/DDBJ databases">
        <title>Complete genome sequence of Pyrinomonas methylaliphatogenes type strain K22T.</title>
        <authorList>
            <person name="Lee K.C.Y."/>
            <person name="Power J.F."/>
            <person name="Dunfield P.F."/>
            <person name="Morgan X.C."/>
            <person name="Huttenhower C."/>
            <person name="Stott M.B."/>
        </authorList>
    </citation>
    <scope>NUCLEOTIDE SEQUENCE [LARGE SCALE GENOMIC DNA]</scope>
    <source>
        <strain evidence="9 10">K22</strain>
    </source>
</reference>
<dbReference type="InterPro" id="IPR039426">
    <property type="entry name" value="TonB-dep_rcpt-like"/>
</dbReference>
<protein>
    <submittedName>
        <fullName evidence="9">Outer membrane receptor for ferrienterochelin and colicins</fullName>
    </submittedName>
</protein>
<dbReference type="Gene3D" id="2.170.130.10">
    <property type="entry name" value="TonB-dependent receptor, plug domain"/>
    <property type="match status" value="1"/>
</dbReference>
<dbReference type="InterPro" id="IPR008969">
    <property type="entry name" value="CarboxyPept-like_regulatory"/>
</dbReference>
<gene>
    <name evidence="9" type="ORF">PYK22_01786</name>
</gene>
<evidence type="ECO:0000256" key="5">
    <source>
        <dbReference type="ARBA" id="ARBA00023136"/>
    </source>
</evidence>
<dbReference type="Pfam" id="PF13620">
    <property type="entry name" value="CarboxypepD_reg"/>
    <property type="match status" value="1"/>
</dbReference>
<keyword evidence="3" id="KW-1134">Transmembrane beta strand</keyword>
<evidence type="ECO:0000256" key="4">
    <source>
        <dbReference type="ARBA" id="ARBA00022692"/>
    </source>
</evidence>
<keyword evidence="2" id="KW-0813">Transport</keyword>
<sequence length="1049" mass="114466">MIAGATVTLLNTQTNQTRTTTTNEAGLYRFDAVDLGIYDLSISADGFKPVSIRSIQVQANRIATFDVQLEIGTTSVVVDVNASATEILQKSDAVRGGNFTPRQVTQLPSSGLNPYDFARLLPGVVTATGGASFGNASQFSVNGQRPRGNNYLIDGTENNDISVTGPATQINNDDAIAEVSVQTGLFSAEFGRAGGGIFNLITKSGTNEFHGTARWLISSQAFNATTNGQRLAGLSKPPVFTENIFGGTIGGPLPLPHFGEGGPVVINGRDRTFFFFGIQWDRYRSTANFGPFRVPTEAGVARLRQLFPAGTNPRVDLYLNAIGAARGVTTLRNIALGVGPTGTGAVIDRGQIETGLIGISAGQKSNDRQYVIRIDHSINERHKLAFRYLDDDSITTPSAMNSPFFTTDFNGISRNFLVTYTWIVNPTITNELRVSPYGKIDFEFPISPSDPPLAFTLQRIAISEVSGIGINTNIPQFRRANNYLVQDTMTKVFGAHTFRFGVELLWQRARQRPPFNERGSFTFNPGGGYTGLANFIDNFSGSSGNANINFGTPFYRPNLFRHSYFFQDTWKATPNLTLTLGLRYENFGQPANSAFKYPAFAGFDPARFLIPNKVEVDNNNFGPVVGFAYSPGFDSGILGHLLRKDRSVIRGGYQVSYDTFFNNMLSNIAADSPNNTSTTTTAPSSGRGLANFYPGALPATPRTPTPLDSQTSVFNPKIRNPYTQRWSLGVQRQLPLDLVMDLSYVGSAGRKLFVTEDLNPVVNPATGARLYPNLGIRRYRSSGANSDYHAMQLRVDRRFARGFQVNASYTWSKLIDQISEIFATGQTNSALASVPAFQGGLKLDRAVSDYHRAHRLTISYIWEIPGPTRGFLGQVLGGWQITGITVFQSGAPFTIVNGLDRNGDGITTSDRPDVGNPNAPHNTRAQVVATSVCATGLRNPDTGQCVTRNDVYVIQVPAGSGFPGAATLGRNTERSKPVENFDMSFFKIFRLRENIKLEYRLETFNIFNHPQFTGVPSNDVTSTQAGSFLNYNLIDGGGRTMRMGLKLIF</sequence>
<evidence type="ECO:0000259" key="7">
    <source>
        <dbReference type="Pfam" id="PF07715"/>
    </source>
</evidence>
<dbReference type="Gene3D" id="2.60.40.1120">
    <property type="entry name" value="Carboxypeptidase-like, regulatory domain"/>
    <property type="match status" value="1"/>
</dbReference>
<evidence type="ECO:0000313" key="10">
    <source>
        <dbReference type="Proteomes" id="UP000031518"/>
    </source>
</evidence>
<dbReference type="SUPFAM" id="SSF56935">
    <property type="entry name" value="Porins"/>
    <property type="match status" value="1"/>
</dbReference>
<dbReference type="AlphaFoldDB" id="A0A0B6WZP3"/>
<organism evidence="9 10">
    <name type="scientific">Pyrinomonas methylaliphatogenes</name>
    <dbReference type="NCBI Taxonomy" id="454194"/>
    <lineage>
        <taxon>Bacteria</taxon>
        <taxon>Pseudomonadati</taxon>
        <taxon>Acidobacteriota</taxon>
        <taxon>Blastocatellia</taxon>
        <taxon>Blastocatellales</taxon>
        <taxon>Pyrinomonadaceae</taxon>
        <taxon>Pyrinomonas</taxon>
    </lineage>
</organism>